<dbReference type="PROSITE" id="PS01302">
    <property type="entry name" value="UPF0758"/>
    <property type="match status" value="1"/>
</dbReference>
<dbReference type="CDD" id="cd08071">
    <property type="entry name" value="MPN_DUF2466"/>
    <property type="match status" value="1"/>
</dbReference>
<keyword evidence="9" id="KW-1185">Reference proteome</keyword>
<evidence type="ECO:0000256" key="5">
    <source>
        <dbReference type="ARBA" id="ARBA00023049"/>
    </source>
</evidence>
<keyword evidence="3" id="KW-0378">Hydrolase</keyword>
<dbReference type="NCBIfam" id="TIGR00608">
    <property type="entry name" value="radc"/>
    <property type="match status" value="1"/>
</dbReference>
<dbReference type="GO" id="GO:0008237">
    <property type="term" value="F:metallopeptidase activity"/>
    <property type="evidence" value="ECO:0007669"/>
    <property type="project" value="UniProtKB-KW"/>
</dbReference>
<evidence type="ECO:0000256" key="1">
    <source>
        <dbReference type="ARBA" id="ARBA00022670"/>
    </source>
</evidence>
<evidence type="ECO:0000259" key="7">
    <source>
        <dbReference type="PROSITE" id="PS50249"/>
    </source>
</evidence>
<dbReference type="AlphaFoldDB" id="A0AAX3BGL3"/>
<sequence>MKTHKPIKTWREEDRPREKLLQRGPEALSTTELLAILIRTGSEGKSALEIASELLEKFSHLRGLDSASLGDLCRIHGIGQAKAIEIKACLELGKRLMREEVKKPPKISSAQEAINYVQQYYGPVLRDARQEVFSIILLDIRNKPLHHLEISRGSAYATVVDPREVVRQICLHQASGVILVHNHPSGECTPSQDDQNLTKRLASACEMVGARVIDHIIIGKNPSDYYSFAIEGHL</sequence>
<dbReference type="GO" id="GO:0006508">
    <property type="term" value="P:proteolysis"/>
    <property type="evidence" value="ECO:0007669"/>
    <property type="project" value="UniProtKB-KW"/>
</dbReference>
<comment type="similarity">
    <text evidence="6">Belongs to the UPF0758 family.</text>
</comment>
<evidence type="ECO:0000256" key="3">
    <source>
        <dbReference type="ARBA" id="ARBA00022801"/>
    </source>
</evidence>
<feature type="domain" description="MPN" evidence="7">
    <location>
        <begin position="106"/>
        <end position="234"/>
    </location>
</feature>
<dbReference type="Proteomes" id="UP001056539">
    <property type="component" value="Chromosome"/>
</dbReference>
<dbReference type="InterPro" id="IPR046778">
    <property type="entry name" value="UPF0758_N"/>
</dbReference>
<keyword evidence="1" id="KW-0645">Protease</keyword>
<dbReference type="InterPro" id="IPR025657">
    <property type="entry name" value="RadC_JAB"/>
</dbReference>
<dbReference type="Pfam" id="PF04002">
    <property type="entry name" value="RadC"/>
    <property type="match status" value="1"/>
</dbReference>
<dbReference type="PANTHER" id="PTHR30471:SF3">
    <property type="entry name" value="UPF0758 PROTEIN YEES-RELATED"/>
    <property type="match status" value="1"/>
</dbReference>
<evidence type="ECO:0000313" key="9">
    <source>
        <dbReference type="Proteomes" id="UP001056539"/>
    </source>
</evidence>
<dbReference type="Gene3D" id="3.40.140.10">
    <property type="entry name" value="Cytidine Deaminase, domain 2"/>
    <property type="match status" value="1"/>
</dbReference>
<dbReference type="PANTHER" id="PTHR30471">
    <property type="entry name" value="DNA REPAIR PROTEIN RADC"/>
    <property type="match status" value="1"/>
</dbReference>
<dbReference type="InterPro" id="IPR020891">
    <property type="entry name" value="UPF0758_CS"/>
</dbReference>
<keyword evidence="4" id="KW-0862">Zinc</keyword>
<name>A0AAX3BGL3_9SPIR</name>
<accession>A0AAX3BGL3</accession>
<dbReference type="InterPro" id="IPR010994">
    <property type="entry name" value="RuvA_2-like"/>
</dbReference>
<dbReference type="NCBIfam" id="NF000642">
    <property type="entry name" value="PRK00024.1"/>
    <property type="match status" value="1"/>
</dbReference>
<dbReference type="InterPro" id="IPR037518">
    <property type="entry name" value="MPN"/>
</dbReference>
<dbReference type="InterPro" id="IPR001405">
    <property type="entry name" value="UPF0758"/>
</dbReference>
<dbReference type="PROSITE" id="PS50249">
    <property type="entry name" value="MPN"/>
    <property type="match status" value="1"/>
</dbReference>
<dbReference type="GO" id="GO:0046872">
    <property type="term" value="F:metal ion binding"/>
    <property type="evidence" value="ECO:0007669"/>
    <property type="project" value="UniProtKB-KW"/>
</dbReference>
<dbReference type="Gene3D" id="1.10.150.20">
    <property type="entry name" value="5' to 3' exonuclease, C-terminal subdomain"/>
    <property type="match status" value="1"/>
</dbReference>
<dbReference type="SUPFAM" id="SSF47781">
    <property type="entry name" value="RuvA domain 2-like"/>
    <property type="match status" value="1"/>
</dbReference>
<keyword evidence="5" id="KW-0482">Metalloprotease</keyword>
<evidence type="ECO:0000313" key="8">
    <source>
        <dbReference type="EMBL" id="URA11290.1"/>
    </source>
</evidence>
<gene>
    <name evidence="8" type="primary">radC</name>
    <name evidence="8" type="ORF">KDW03_05700</name>
</gene>
<dbReference type="RefSeq" id="WP_271436422.1">
    <property type="nucleotide sequence ID" value="NZ_CP073355.1"/>
</dbReference>
<proteinExistence type="inferred from homology"/>
<organism evidence="8 9">
    <name type="scientific">Thermospira aquatica</name>
    <dbReference type="NCBI Taxonomy" id="2828656"/>
    <lineage>
        <taxon>Bacteria</taxon>
        <taxon>Pseudomonadati</taxon>
        <taxon>Spirochaetota</taxon>
        <taxon>Spirochaetia</taxon>
        <taxon>Brevinematales</taxon>
        <taxon>Thermospiraceae</taxon>
        <taxon>Thermospira</taxon>
    </lineage>
</organism>
<evidence type="ECO:0000256" key="6">
    <source>
        <dbReference type="RuleBase" id="RU003797"/>
    </source>
</evidence>
<dbReference type="Pfam" id="PF20582">
    <property type="entry name" value="UPF0758_N"/>
    <property type="match status" value="1"/>
</dbReference>
<protein>
    <submittedName>
        <fullName evidence="8">DNA repair protein RadC</fullName>
    </submittedName>
</protein>
<evidence type="ECO:0000256" key="2">
    <source>
        <dbReference type="ARBA" id="ARBA00022723"/>
    </source>
</evidence>
<reference evidence="8" key="1">
    <citation type="submission" date="2021-04" db="EMBL/GenBank/DDBJ databases">
        <authorList>
            <person name="Postec A."/>
        </authorList>
    </citation>
    <scope>NUCLEOTIDE SEQUENCE</scope>
    <source>
        <strain evidence="8">F1F22</strain>
    </source>
</reference>
<keyword evidence="2" id="KW-0479">Metal-binding</keyword>
<reference evidence="8" key="2">
    <citation type="submission" date="2022-06" db="EMBL/GenBank/DDBJ databases">
        <title>Thermospira aquatica gen. nov., sp. nov.</title>
        <authorList>
            <person name="Ben Ali Gam Z."/>
            <person name="Labat M."/>
        </authorList>
    </citation>
    <scope>NUCLEOTIDE SEQUENCE</scope>
    <source>
        <strain evidence="8">F1F22</strain>
    </source>
</reference>
<evidence type="ECO:0000256" key="4">
    <source>
        <dbReference type="ARBA" id="ARBA00022833"/>
    </source>
</evidence>
<dbReference type="KEGG" id="taqu:KDW03_05700"/>
<dbReference type="EMBL" id="CP073355">
    <property type="protein sequence ID" value="URA11290.1"/>
    <property type="molecule type" value="Genomic_DNA"/>
</dbReference>